<feature type="compositionally biased region" description="Polar residues" evidence="1">
    <location>
        <begin position="239"/>
        <end position="248"/>
    </location>
</feature>
<dbReference type="EMBL" id="CP065686">
    <property type="protein sequence ID" value="QPS45553.1"/>
    <property type="molecule type" value="Genomic_DNA"/>
</dbReference>
<dbReference type="Proteomes" id="UP000594943">
    <property type="component" value="Chromosome 1"/>
</dbReference>
<name>A0A7T2X081_9BURK</name>
<proteinExistence type="predicted"/>
<gene>
    <name evidence="3" type="ORF">I6G56_10515</name>
</gene>
<dbReference type="PANTHER" id="PTHR34400">
    <property type="match status" value="1"/>
</dbReference>
<evidence type="ECO:0000259" key="2">
    <source>
        <dbReference type="Pfam" id="PF12902"/>
    </source>
</evidence>
<dbReference type="AlphaFoldDB" id="A0A7T2X081"/>
<accession>A0A7T2X081</accession>
<sequence>MTDVQHSLRTWKARFRATSALLEIDAARGLTIGQFYSLISNMIGEVGDKAFINPPRNQIGPALMPDAVIVTNVATAQQAIRTIVEEGEGTSKSPTEVVGRYRYAHYYRLMQIKQGRKLVKDQSGYSYSGDSIVFDPSGVYDVPGNPKVADYPSGSAQRRACNNFNYTYTSLLKTLHALFNGQTPGDRFNAVIGLMMSLKAQATAMMSGIPNPAAKPLPAPSFEYQPVDPGSAQAFDAQTIPSELQPNR</sequence>
<feature type="domain" description="Iminophenyl-pyruvate dimer synthase" evidence="2">
    <location>
        <begin position="28"/>
        <end position="113"/>
    </location>
</feature>
<organism evidence="3 4">
    <name type="scientific">Burkholderia humptydooensis</name>
    <dbReference type="NCBI Taxonomy" id="430531"/>
    <lineage>
        <taxon>Bacteria</taxon>
        <taxon>Pseudomonadati</taxon>
        <taxon>Pseudomonadota</taxon>
        <taxon>Betaproteobacteria</taxon>
        <taxon>Burkholderiales</taxon>
        <taxon>Burkholderiaceae</taxon>
        <taxon>Burkholderia</taxon>
        <taxon>pseudomallei group</taxon>
    </lineage>
</organism>
<reference evidence="3 4" key="1">
    <citation type="submission" date="2020-12" db="EMBL/GenBank/DDBJ databases">
        <title>FDA dAtabase for Regulatory Grade micrObial Sequences (FDA-ARGOS): Supporting development and validation of Infectious Disease Dx tests.</title>
        <authorList>
            <person name="Nelson B."/>
            <person name="Plummer A."/>
            <person name="Tallon L."/>
            <person name="Sadzewicz L."/>
            <person name="Zhao X."/>
            <person name="Boylan J."/>
            <person name="Ott S."/>
            <person name="Bowen H."/>
            <person name="Vavikolanu K."/>
            <person name="Mehta A."/>
            <person name="Aluvathingal J."/>
            <person name="Nadendla S."/>
            <person name="Myers T."/>
            <person name="Yan Y."/>
            <person name="Sichtig H."/>
        </authorList>
    </citation>
    <scope>NUCLEOTIDE SEQUENCE [LARGE SCALE GENOMIC DNA]</scope>
    <source>
        <strain evidence="3 4">FDAARGOS_899</strain>
    </source>
</reference>
<evidence type="ECO:0000313" key="4">
    <source>
        <dbReference type="Proteomes" id="UP000594943"/>
    </source>
</evidence>
<evidence type="ECO:0000256" key="1">
    <source>
        <dbReference type="SAM" id="MobiDB-lite"/>
    </source>
</evidence>
<dbReference type="KEGG" id="bhg:I6G56_10515"/>
<protein>
    <submittedName>
        <fullName evidence="3">Ferritin-like family protein</fullName>
    </submittedName>
</protein>
<evidence type="ECO:0000313" key="3">
    <source>
        <dbReference type="EMBL" id="QPS45553.1"/>
    </source>
</evidence>
<feature type="region of interest" description="Disordered" evidence="1">
    <location>
        <begin position="217"/>
        <end position="248"/>
    </location>
</feature>
<dbReference type="InterPro" id="IPR012347">
    <property type="entry name" value="Ferritin-like"/>
</dbReference>
<dbReference type="Gene3D" id="1.20.1260.10">
    <property type="match status" value="1"/>
</dbReference>
<dbReference type="PANTHER" id="PTHR34400:SF4">
    <property type="entry name" value="MEMBRANE PROTEIN"/>
    <property type="match status" value="1"/>
</dbReference>
<dbReference type="Pfam" id="PF12902">
    <property type="entry name" value="Ferritin-like"/>
    <property type="match status" value="1"/>
</dbReference>
<dbReference type="InterPro" id="IPR026820">
    <property type="entry name" value="VioB/RebD_dom"/>
</dbReference>